<dbReference type="SUPFAM" id="SSF48371">
    <property type="entry name" value="ARM repeat"/>
    <property type="match status" value="1"/>
</dbReference>
<evidence type="ECO:0000313" key="3">
    <source>
        <dbReference type="EMBL" id="KAL3842258.1"/>
    </source>
</evidence>
<evidence type="ECO:0000259" key="2">
    <source>
        <dbReference type="Pfam" id="PF15903"/>
    </source>
</evidence>
<organism evidence="3 4">
    <name type="scientific">Sinanodonta woodiana</name>
    <name type="common">Chinese pond mussel</name>
    <name type="synonym">Anodonta woodiana</name>
    <dbReference type="NCBI Taxonomy" id="1069815"/>
    <lineage>
        <taxon>Eukaryota</taxon>
        <taxon>Metazoa</taxon>
        <taxon>Spiralia</taxon>
        <taxon>Lophotrochozoa</taxon>
        <taxon>Mollusca</taxon>
        <taxon>Bivalvia</taxon>
        <taxon>Autobranchia</taxon>
        <taxon>Heteroconchia</taxon>
        <taxon>Palaeoheterodonta</taxon>
        <taxon>Unionida</taxon>
        <taxon>Unionoidea</taxon>
        <taxon>Unionidae</taxon>
        <taxon>Unioninae</taxon>
        <taxon>Sinanodonta</taxon>
    </lineage>
</organism>
<dbReference type="InterPro" id="IPR031780">
    <property type="entry name" value="FAM65_N"/>
</dbReference>
<evidence type="ECO:0000313" key="4">
    <source>
        <dbReference type="Proteomes" id="UP001634394"/>
    </source>
</evidence>
<accession>A0ABD3U0U3</accession>
<dbReference type="InterPro" id="IPR016024">
    <property type="entry name" value="ARM-type_fold"/>
</dbReference>
<evidence type="ECO:0000256" key="1">
    <source>
        <dbReference type="ARBA" id="ARBA00005744"/>
    </source>
</evidence>
<dbReference type="PANTHER" id="PTHR15829:SF13">
    <property type="entry name" value="FAM65 N-TERMINAL DOMAIN-CONTAINING PROTEIN"/>
    <property type="match status" value="1"/>
</dbReference>
<comment type="caution">
    <text evidence="3">The sequence shown here is derived from an EMBL/GenBank/DDBJ whole genome shotgun (WGS) entry which is preliminary data.</text>
</comment>
<feature type="domain" description="FAM65 N-terminal" evidence="2">
    <location>
        <begin position="116"/>
        <end position="395"/>
    </location>
</feature>
<protein>
    <recommendedName>
        <fullName evidence="2">FAM65 N-terminal domain-containing protein</fullName>
    </recommendedName>
</protein>
<sequence length="998" mass="111170">MRIKGQKLIFLPGRKGKHLHNCSAKHGEMYNYNPMTREDPVVHHNGNGYYNSALSIQDTTGNTPATAIGVSRSKSFYAGMAASRQNPVAPGSPSLVLGDSFRHHRSTVSLGIQPKSATAMRATTGFSFKKSPKVPKVPRPNRAFLMFHSVKKGIREFIEATKVDITQLQFRDVDGTATSTSQQIKAAERYLKRLEFHLSKLDELHDYYILQQQLREGVKTMHRAYVTSPGNQKGTLTNVKYGYKECTQNMCAVEAHLENMMGTFHCKLKGIAGFARLCPGDHFEVTIRHGNQKWKTRGRVEKSGSQKWDVPEHTFKAVIGDILNIKGVELRSFKSIVLGQKNCETKELFSANPQLMTVSLNVNGSLKLSLVISWNPLEGVDESATFFESPLSRPQGTPRRRPVSVITLNGEFNETENDNFNSERRLAGAASLHQTKDDNFILRTSAHQVSVEPTAATYHGSVPTFRHSEYYPGSVEASPWTVGSTDLIAASASFSNVETTSETVTQAAESMQSTGYSQSLPPVFSFNLYNPKTYSSGHIATKDDNWTLEEVIQSLSSTLEDYHGQYRELQKLEDLIISLEQMIRKHSGGSSRSSSISVSIENALGAFDFLDSEEALNEPTESPPRSPGCTRNIRDFDEMLCSPESTAKTGDSGIESLAQRLSEDTQLGSSLGSSPLPPSTGSEQVDHCLMFHLCYCERLLENLGVFGPLKCKEIYALDKLQKQADVIESLIKIAKSSSAESDLLSVMSSLSSDKSLREFWVKCTDNTSLYIYPDRLVTALERKYGTMFMDKYNLDPVRVCQHLVTRILNIPVFNPNERKSTWIITLHQFILYFQEEGGLKHVEDVADEMRLMDRLTSGIPDSVIKTILTLRDQLPSAPCLKIIGTLLIGRDKDVEQCAISYLNLIQKKKENREKALIVFVEGLEDKSEEIRRGACASLAVLEASESSDLLVYVSQTDTSVQVQFRAKEALLSLGAESTRAFEESQLSRHGFQGLQVYK</sequence>
<proteinExistence type="inferred from homology"/>
<dbReference type="EMBL" id="JBJQND010000017">
    <property type="protein sequence ID" value="KAL3842258.1"/>
    <property type="molecule type" value="Genomic_DNA"/>
</dbReference>
<dbReference type="InterPro" id="IPR011989">
    <property type="entry name" value="ARM-like"/>
</dbReference>
<dbReference type="AlphaFoldDB" id="A0ABD3U0U3"/>
<dbReference type="Gene3D" id="1.25.10.10">
    <property type="entry name" value="Leucine-rich Repeat Variant"/>
    <property type="match status" value="1"/>
</dbReference>
<dbReference type="InterPro" id="IPR026136">
    <property type="entry name" value="RIPOR3"/>
</dbReference>
<comment type="similarity">
    <text evidence="1">Belongs to the RIPOR family.</text>
</comment>
<keyword evidence="4" id="KW-1185">Reference proteome</keyword>
<dbReference type="Proteomes" id="UP001634394">
    <property type="component" value="Unassembled WGS sequence"/>
</dbReference>
<gene>
    <name evidence="3" type="ORF">ACJMK2_020290</name>
</gene>
<dbReference type="PANTHER" id="PTHR15829">
    <property type="entry name" value="PROTEIN KINASE PKN/PRK1, EFFECTOR"/>
    <property type="match status" value="1"/>
</dbReference>
<name>A0ABD3U0U3_SINWO</name>
<reference evidence="3 4" key="1">
    <citation type="submission" date="2024-11" db="EMBL/GenBank/DDBJ databases">
        <title>Chromosome-level genome assembly of the freshwater bivalve Anodonta woodiana.</title>
        <authorList>
            <person name="Chen X."/>
        </authorList>
    </citation>
    <scope>NUCLEOTIDE SEQUENCE [LARGE SCALE GENOMIC DNA]</scope>
    <source>
        <strain evidence="3">MN2024</strain>
        <tissue evidence="3">Gills</tissue>
    </source>
</reference>
<dbReference type="Pfam" id="PF15903">
    <property type="entry name" value="PL48"/>
    <property type="match status" value="1"/>
</dbReference>